<evidence type="ECO:0000256" key="1">
    <source>
        <dbReference type="ARBA" id="ARBA00022801"/>
    </source>
</evidence>
<proteinExistence type="predicted"/>
<dbReference type="InterPro" id="IPR023346">
    <property type="entry name" value="Lysozyme-like_dom_sf"/>
</dbReference>
<dbReference type="CDD" id="cd13925">
    <property type="entry name" value="RPF"/>
    <property type="match status" value="1"/>
</dbReference>
<feature type="region of interest" description="Disordered" evidence="3">
    <location>
        <begin position="1587"/>
        <end position="1659"/>
    </location>
</feature>
<dbReference type="Pfam" id="PF26571">
    <property type="entry name" value="VldE"/>
    <property type="match status" value="1"/>
</dbReference>
<dbReference type="EMBL" id="JF923797">
    <property type="protein sequence ID" value="AET09869.1"/>
    <property type="molecule type" value="Genomic_DNA"/>
</dbReference>
<feature type="compositionally biased region" description="Gly residues" evidence="3">
    <location>
        <begin position="160"/>
        <end position="178"/>
    </location>
</feature>
<evidence type="ECO:0000259" key="5">
    <source>
        <dbReference type="Pfam" id="PF26571"/>
    </source>
</evidence>
<keyword evidence="1" id="KW-0378">Hydrolase</keyword>
<dbReference type="Pfam" id="PF06737">
    <property type="entry name" value="Transglycosylas"/>
    <property type="match status" value="1"/>
</dbReference>
<dbReference type="SUPFAM" id="SSF48371">
    <property type="entry name" value="ARM repeat"/>
    <property type="match status" value="1"/>
</dbReference>
<dbReference type="InterPro" id="IPR016024">
    <property type="entry name" value="ARM-type_fold"/>
</dbReference>
<evidence type="ECO:0000259" key="4">
    <source>
        <dbReference type="Pfam" id="PF06737"/>
    </source>
</evidence>
<feature type="region of interest" description="Disordered" evidence="3">
    <location>
        <begin position="1418"/>
        <end position="1485"/>
    </location>
</feature>
<evidence type="ECO:0000313" key="6">
    <source>
        <dbReference type="EMBL" id="AET09869.1"/>
    </source>
</evidence>
<dbReference type="InterPro" id="IPR011989">
    <property type="entry name" value="ARM-like"/>
</dbReference>
<evidence type="ECO:0000313" key="7">
    <source>
        <dbReference type="Proteomes" id="UP000005642"/>
    </source>
</evidence>
<evidence type="ECO:0000256" key="2">
    <source>
        <dbReference type="SAM" id="Coils"/>
    </source>
</evidence>
<protein>
    <submittedName>
        <fullName evidence="6">Tape measure protein</fullName>
    </submittedName>
</protein>
<name>G8EJY7_9CAUD</name>
<accession>G8EJY7</accession>
<reference evidence="6 7" key="1">
    <citation type="journal article" date="2011" name="Appl. Environ. Microbiol.">
        <title>Genome sequence and characterization of the related Gordonia phages GTE5 and GRU1 and their use as potential biocontrol agents.</title>
        <authorList>
            <person name="Petrovski S."/>
            <person name="Tillett D."/>
            <person name="Seviour R.J."/>
        </authorList>
    </citation>
    <scope>NUCLEOTIDE SEQUENCE [LARGE SCALE GENOMIC DNA]</scope>
</reference>
<dbReference type="GO" id="GO:0016787">
    <property type="term" value="F:hydrolase activity"/>
    <property type="evidence" value="ECO:0007669"/>
    <property type="project" value="UniProtKB-KW"/>
</dbReference>
<dbReference type="GeneID" id="11459585"/>
<sequence length="1804" mass="188300">MAKTFLVGEGAVRLIPNAAGFHVKARKAIKEGGGLNVGVDLRPETKAFRQEARTRLQSVKLTHDVKLRADITGFSRDAQAKIAATRNLSANVNLRTTLDKGSLRSAYDAARSLLTAWGPLHVSIKASVDDADLRRALEQMRVRVESARLTANIRSRDRGGFGGPSRGGGGLGGGGGGGGGRPVRKAAIATATIAAPIVTQAALGGLTALVGAASQAAGALGLIPAAATAAGAGLAAVAIGAVGIGGAFSALSDASEQAGSAVSQSASQQASAQRQIAQADRGLATAHRGVTRALEDLNNERRNAVRRLRDMNDELKMAPINEREGALAIKESYKRLQEAYASGDVLEIEGAQIDVEKSKLQYDQIRKQNSDLAADVAVANKKGVEGDSQVIAAKDGVVDANNALIDAQDALTSAMESAAEATKQMAAGTDKLAQAMAKLSPNAQDFVRKIHALGPAWTETRKFIQDNLFAHLGDSVTTLANVQLPVLRTGLAGIASEINLGVRGALATFSTEMAAADFTTTLENTRQMWAGIGQSFAPFSQAFMNLATVGSTFMPRLGTAVANMANEFKAFTDEARADGSMQEFFENSLTMAKQLGRILANVGAIVGEVFSAGAEVGGGFLNTIETATGELREFLGSAEGQTALTTFFEGVRVAVQTLAPIIQIVASTILTVLGPALTDLVIGLGPGLVAMFEGLSVGLAAIQPVMQVVGQAIGTIGVELGEVFKVIGPVIAETLSALAPAVQPLAQAFGSLITAVAPILPLLAQLVAQLVGALAPVLTTLFDALAPVISQLVEALMPVIPPLAEVLGRLAGVFGEIIAKLLGALGPVLVDLVNTFMDLITQVMPFTNLLLDLVAEVLPAFASILTEILPLLPALVQPLVELAMTVLPHLLPVFQALVPIIGEVMKFIAGIISWAIREVIVPVITWLSTPLENIGRVFGWLWNEAIKPAWDGITNAISWGWENLISPAFDALQTGISRVGDFFSDVVDGIQVAWGRLQSAASTPINWVINHVINGGIGRAWKAVDNFLGGHLPDWVDVSPIGMAVGGEVPMAKGAERGKDSVRILGMPGEHMWDVEDVNRAGGQKAMYRMRDMVMRGEPFTWTPGGLAAATGDGALPRYAKGGELSAGDKLSPLPGEGGLQPIAQLMARIIKGTWPKTVSSIGGYRPPDGYNEHSSGRALDVMVTELGGKTGDEVTDFSMANHPNYPVTHTIWKQMMHYPPDGRTEGMDDRGSPTQNHMDHPHIWYAPNQGAINPNVMPDNIVFGGVTDAGVRKGITAWAEKAFNTALAPVKKLLDTQAFNPPPEIKATPRELYKGVVQPAKEKLLDKVSELTSMEGWKNMLGGAVDKVRKGAGGLLGGIAKLFDTGGVVRPGTTVVQNDTGQDEYLLNPLDTLMLRGLIGALRGIGINPKIEQQAPLTPEGTGPADVNIAGVGGQSTTPGELPVPKQDEIKPPTAQDLDGGLSGTGSGAATIPLKRNPDGTYTSTDPEWAKLIKRESGGDPTVTQKVTDVNSGGNEASGLFQIAKGTWASNGGTKFAPTAGEATPEQQAEIAAKIFNDQGGSPWGSGAGQNFGREDEALLRAGIRPATPAGTKDDPVSVTVDTPSADPSKDWPTTADTAPGDKTGSAYGQNLQGAAIGPNGEYKPDRNVTPGPSGTAAQKPMFINPFDTFEGKIGQSFAEHTPLGIGGPQVSKLAEKAPAITELANGVAQNIPAYAAALAGNPAMLAEKVATATGAWATKTATDFASYVPENAGGMVESLLSAAAGPLIGTVNTGLSKDDLTSTMEDVQNRQIRRTKTGRRRI</sequence>
<dbReference type="KEGG" id="vg:11459585"/>
<dbReference type="RefSeq" id="YP_004935851.1">
    <property type="nucleotide sequence ID" value="NC_016435.1"/>
</dbReference>
<dbReference type="InterPro" id="IPR058593">
    <property type="entry name" value="ARB_07466-like_C"/>
</dbReference>
<dbReference type="SUPFAM" id="SSF53955">
    <property type="entry name" value="Lysozyme-like"/>
    <property type="match status" value="1"/>
</dbReference>
<dbReference type="Gene3D" id="1.10.530.10">
    <property type="match status" value="1"/>
</dbReference>
<evidence type="ECO:0000256" key="3">
    <source>
        <dbReference type="SAM" id="MobiDB-lite"/>
    </source>
</evidence>
<feature type="region of interest" description="Disordered" evidence="3">
    <location>
        <begin position="155"/>
        <end position="178"/>
    </location>
</feature>
<keyword evidence="2" id="KW-0175">Coiled coil</keyword>
<feature type="coiled-coil region" evidence="2">
    <location>
        <begin position="287"/>
        <end position="314"/>
    </location>
</feature>
<dbReference type="Proteomes" id="UP000005642">
    <property type="component" value="Segment"/>
</dbReference>
<feature type="domain" description="ARB-07466-like C-terminal" evidence="5">
    <location>
        <begin position="1137"/>
        <end position="1239"/>
    </location>
</feature>
<keyword evidence="7" id="KW-1185">Reference proteome</keyword>
<feature type="domain" description="Resuscitation-promoting factor core lysozyme-like" evidence="4">
    <location>
        <begin position="1486"/>
        <end position="1566"/>
    </location>
</feature>
<organism evidence="6 7">
    <name type="scientific">Gordonia phage GRU1</name>
    <dbReference type="NCBI Taxonomy" id="1109710"/>
    <lineage>
        <taxon>Viruses</taxon>
        <taxon>Duplodnaviria</taxon>
        <taxon>Heunggongvirae</taxon>
        <taxon>Uroviricota</taxon>
        <taxon>Caudoviricetes</taxon>
        <taxon>Zierdtviridae</taxon>
        <taxon>Emilbogenvirinae</taxon>
        <taxon>Gruunavirus</taxon>
        <taxon>Gruunavirus GRU1</taxon>
    </lineage>
</organism>
<dbReference type="Gene3D" id="1.25.10.10">
    <property type="entry name" value="Leucine-rich Repeat Variant"/>
    <property type="match status" value="1"/>
</dbReference>
<dbReference type="InterPro" id="IPR010618">
    <property type="entry name" value="RPF"/>
</dbReference>